<proteinExistence type="predicted"/>
<dbReference type="SUPFAM" id="SSF56925">
    <property type="entry name" value="OMPA-like"/>
    <property type="match status" value="1"/>
</dbReference>
<protein>
    <recommendedName>
        <fullName evidence="3">Outer membrane protein beta-barrel domain-containing protein</fullName>
    </recommendedName>
</protein>
<evidence type="ECO:0000259" key="3">
    <source>
        <dbReference type="Pfam" id="PF13505"/>
    </source>
</evidence>
<dbReference type="Gene3D" id="2.40.160.20">
    <property type="match status" value="1"/>
</dbReference>
<dbReference type="OrthoDB" id="9840362at2"/>
<dbReference type="AlphaFoldDB" id="A0A094LU91"/>
<dbReference type="EMBL" id="JPEO01000002">
    <property type="protein sequence ID" value="KFZ38763.1"/>
    <property type="molecule type" value="Genomic_DNA"/>
</dbReference>
<dbReference type="RefSeq" id="WP_037440163.1">
    <property type="nucleotide sequence ID" value="NZ_JPEO01000002.1"/>
</dbReference>
<name>A0A094LU91_9GAMM</name>
<gene>
    <name evidence="4" type="ORF">HR45_04935</name>
</gene>
<accession>A0A094LU91</accession>
<comment type="caution">
    <text evidence="4">The sequence shown here is derived from an EMBL/GenBank/DDBJ whole genome shotgun (WGS) entry which is preliminary data.</text>
</comment>
<feature type="domain" description="Outer membrane protein beta-barrel" evidence="3">
    <location>
        <begin position="12"/>
        <end position="201"/>
    </location>
</feature>
<sequence length="201" mass="22358">MKHSCTLLLVAAASLFSSLPLVAAEQSDKPSSDFYLAANLGYGININDVYDSKGIYGITAGWQMSDVWSIETDINYWHGSFDGEEVYATESGDISNDISLKRDTYAIDVAAKARYIFTPTMQAFMKLGYSFVSSKVKYDYQYSDGSFSATGSLSDNTFRPMIAVGLQADYGRYFSTLTLNKYFVDDQYDVSAVMLGFGYRF</sequence>
<reference evidence="4 5" key="1">
    <citation type="submission" date="2014-06" db="EMBL/GenBank/DDBJ databases">
        <title>Shewanella sp. YQH10.</title>
        <authorList>
            <person name="Liu Y."/>
            <person name="Zeng R."/>
        </authorList>
    </citation>
    <scope>NUCLEOTIDE SEQUENCE [LARGE SCALE GENOMIC DNA]</scope>
    <source>
        <strain evidence="4 5">YQH10</strain>
    </source>
</reference>
<dbReference type="InterPro" id="IPR011250">
    <property type="entry name" value="OMP/PagP_B-barrel"/>
</dbReference>
<evidence type="ECO:0000256" key="2">
    <source>
        <dbReference type="SAM" id="SignalP"/>
    </source>
</evidence>
<feature type="signal peptide" evidence="2">
    <location>
        <begin position="1"/>
        <end position="23"/>
    </location>
</feature>
<feature type="chain" id="PRO_5001902153" description="Outer membrane protein beta-barrel domain-containing protein" evidence="2">
    <location>
        <begin position="24"/>
        <end position="201"/>
    </location>
</feature>
<keyword evidence="1 2" id="KW-0732">Signal</keyword>
<evidence type="ECO:0000313" key="5">
    <source>
        <dbReference type="Proteomes" id="UP000029264"/>
    </source>
</evidence>
<organism evidence="4 5">
    <name type="scientific">Shewanella mangrovi</name>
    <dbReference type="NCBI Taxonomy" id="1515746"/>
    <lineage>
        <taxon>Bacteria</taxon>
        <taxon>Pseudomonadati</taxon>
        <taxon>Pseudomonadota</taxon>
        <taxon>Gammaproteobacteria</taxon>
        <taxon>Alteromonadales</taxon>
        <taxon>Shewanellaceae</taxon>
        <taxon>Shewanella</taxon>
    </lineage>
</organism>
<keyword evidence="5" id="KW-1185">Reference proteome</keyword>
<evidence type="ECO:0000256" key="1">
    <source>
        <dbReference type="ARBA" id="ARBA00022729"/>
    </source>
</evidence>
<dbReference type="Proteomes" id="UP000029264">
    <property type="component" value="Unassembled WGS sequence"/>
</dbReference>
<dbReference type="Pfam" id="PF13505">
    <property type="entry name" value="OMP_b-brl"/>
    <property type="match status" value="1"/>
</dbReference>
<evidence type="ECO:0000313" key="4">
    <source>
        <dbReference type="EMBL" id="KFZ38763.1"/>
    </source>
</evidence>
<dbReference type="InterPro" id="IPR027385">
    <property type="entry name" value="Beta-barrel_OMP"/>
</dbReference>